<keyword evidence="5" id="KW-0326">Glycosidase</keyword>
<organism evidence="10 11">
    <name type="scientific">Maribacter chungangensis</name>
    <dbReference type="NCBI Taxonomy" id="1069117"/>
    <lineage>
        <taxon>Bacteria</taxon>
        <taxon>Pseudomonadati</taxon>
        <taxon>Bacteroidota</taxon>
        <taxon>Flavobacteriia</taxon>
        <taxon>Flavobacteriales</taxon>
        <taxon>Flavobacteriaceae</taxon>
        <taxon>Maribacter</taxon>
    </lineage>
</organism>
<keyword evidence="3" id="KW-0378">Hydrolase</keyword>
<gene>
    <name evidence="10" type="ORF">ACFQZJ_11295</name>
</gene>
<dbReference type="EMBL" id="JBHTHY010000007">
    <property type="protein sequence ID" value="MFD0798051.1"/>
    <property type="molecule type" value="Genomic_DNA"/>
</dbReference>
<comment type="similarity">
    <text evidence="7">Belongs to the glycosyl hydrolase 74 family.</text>
</comment>
<keyword evidence="2" id="KW-0677">Repeat</keyword>
<dbReference type="InterPro" id="IPR052025">
    <property type="entry name" value="Xyloglucanase_GH74"/>
</dbReference>
<dbReference type="PANTHER" id="PTHR43739">
    <property type="entry name" value="XYLOGLUCANASE (EUROFUNG)"/>
    <property type="match status" value="1"/>
</dbReference>
<dbReference type="InterPro" id="IPR031778">
    <property type="entry name" value="Sortilin_N"/>
</dbReference>
<dbReference type="PANTHER" id="PTHR43739:SF2">
    <property type="entry name" value="OLIGOXYLOGLUCAN-REDUCING END-SPECIFIC XYLOGLUCANASE-RELATED"/>
    <property type="match status" value="1"/>
</dbReference>
<dbReference type="CDD" id="cd15482">
    <property type="entry name" value="Sialidase_non-viral"/>
    <property type="match status" value="1"/>
</dbReference>
<accession>A0ABW3B589</accession>
<dbReference type="RefSeq" id="WP_379934610.1">
    <property type="nucleotide sequence ID" value="NZ_JBHTHY010000007.1"/>
</dbReference>
<evidence type="ECO:0000256" key="4">
    <source>
        <dbReference type="ARBA" id="ARBA00023277"/>
    </source>
</evidence>
<evidence type="ECO:0000256" key="2">
    <source>
        <dbReference type="ARBA" id="ARBA00022737"/>
    </source>
</evidence>
<reference evidence="11" key="1">
    <citation type="journal article" date="2019" name="Int. J. Syst. Evol. Microbiol.">
        <title>The Global Catalogue of Microorganisms (GCM) 10K type strain sequencing project: providing services to taxonomists for standard genome sequencing and annotation.</title>
        <authorList>
            <consortium name="The Broad Institute Genomics Platform"/>
            <consortium name="The Broad Institute Genome Sequencing Center for Infectious Disease"/>
            <person name="Wu L."/>
            <person name="Ma J."/>
        </authorList>
    </citation>
    <scope>NUCLEOTIDE SEQUENCE [LARGE SCALE GENOMIC DNA]</scope>
    <source>
        <strain evidence="11">CCUG 61948</strain>
    </source>
</reference>
<feature type="chain" id="PRO_5045103714" evidence="8">
    <location>
        <begin position="26"/>
        <end position="1092"/>
    </location>
</feature>
<evidence type="ECO:0000256" key="3">
    <source>
        <dbReference type="ARBA" id="ARBA00022801"/>
    </source>
</evidence>
<keyword evidence="1 8" id="KW-0732">Signal</keyword>
<keyword evidence="4" id="KW-0119">Carbohydrate metabolism</keyword>
<sequence>MFKRNFLTVFTLVLFCFFIVPNSYTQTATIDKVKKAASAMKLRGIGPAFMGGRIADIAISPTDFSTWYIAVGSGGVWKTTNSGITFKPVFDDQASYSIGSVTIDPNNPQTVWVGTGENVSGRHVAWGDGVYKSDNGGASWESMGLKTSEHIGKILIDPRNSDVVFVAAEGPLWSSGGERGLYRSEDGGKSWALVLEIDENTGVTDVEFDPSNPEVLYAAAYQRRRQTWSFLAGGPKSGIYKSIDNGLSWKKVTMGLPKGDVGKIGLAVTPADPNRVYATIEANDDEKGFYRSMDKGESWEKRNSYISGGTGPHYYQEIEASPTTAELVYQMDVFYRVSRDGGKTFKILGNGREKHSDNHALWIDPNNGKHLLSGTDGGLYESFDEGTTWRHFPNLPISQFYKVGVDNAEPFYNIVGGAQDLGTLIGPSRTTNVEGVRNQDWYVPLGADGYESVFDPEDPNTVYMEIQQGLLHRLDRRTEEVLNIQPQPAPGDAPERWNWDSPLIISPHNHKRLYFGSQRLWRSDDRGNSWTAISPDLTTNTNRYELETLGRVWSIDALYDTGAMSKYATLTGISESPLAEGLLYTASDDGMVQVSEDAGANWRRSAALPKVPIRSFINDVEASSHNENTVFAVADAHKFGDYSPYVFMSADRGRSWKSIAGDLPAGTIVWVIKQDPVDENLLFAGTEYGIYFSPNKGVNWIKLGAGAPTIAFRDLELHPRDNDLIGATFGRGFYILDDYTPLRNIANTMENKSSVLFPVRDTWWYVPSVPMQAKGMPGQGTTSFATENPPFGAMFTYYIEALPETMEEKRKAIEKKSRENNANIPFPGWERLKEESLEEKSETLLLVSDKNNTPIRWIKGETKAGVHRTHWDLKLSPPDAIDLSTPDFVPPWAGDAEGPLAAPGTYSVSLYLLQNGTLEQVGAPQQFKLKPTPNSPSDINFEEVAKFQERTNALLKDMYGASSKIGEVADRIRHMKAALLETPKANTALFAGLKTLETKLAELRERLYGHPIKNKFNEATAPSIMSRAGSVAYGHWGTRQMPTETQQENIRIAETDFKTFKTDMKAYMTELMQYEAKLQAAGAPYTPGRVLE</sequence>
<name>A0ABW3B589_9FLAO</name>
<keyword evidence="6" id="KW-0624">Polysaccharide degradation</keyword>
<dbReference type="Proteomes" id="UP001597012">
    <property type="component" value="Unassembled WGS sequence"/>
</dbReference>
<feature type="domain" description="Sortilin N-terminal" evidence="9">
    <location>
        <begin position="181"/>
        <end position="306"/>
    </location>
</feature>
<proteinExistence type="inferred from homology"/>
<dbReference type="SUPFAM" id="SSF110296">
    <property type="entry name" value="Oligoxyloglucan reducing end-specific cellobiohydrolase"/>
    <property type="match status" value="1"/>
</dbReference>
<dbReference type="Pfam" id="PF15902">
    <property type="entry name" value="Sortilin-Vps10"/>
    <property type="match status" value="1"/>
</dbReference>
<comment type="caution">
    <text evidence="10">The sequence shown here is derived from an EMBL/GenBank/DDBJ whole genome shotgun (WGS) entry which is preliminary data.</text>
</comment>
<evidence type="ECO:0000256" key="1">
    <source>
        <dbReference type="ARBA" id="ARBA00022729"/>
    </source>
</evidence>
<evidence type="ECO:0000256" key="7">
    <source>
        <dbReference type="ARBA" id="ARBA00037986"/>
    </source>
</evidence>
<keyword evidence="11" id="KW-1185">Reference proteome</keyword>
<evidence type="ECO:0000313" key="10">
    <source>
        <dbReference type="EMBL" id="MFD0798051.1"/>
    </source>
</evidence>
<evidence type="ECO:0000256" key="8">
    <source>
        <dbReference type="SAM" id="SignalP"/>
    </source>
</evidence>
<evidence type="ECO:0000259" key="9">
    <source>
        <dbReference type="Pfam" id="PF15902"/>
    </source>
</evidence>
<evidence type="ECO:0000256" key="5">
    <source>
        <dbReference type="ARBA" id="ARBA00023295"/>
    </source>
</evidence>
<dbReference type="InterPro" id="IPR036278">
    <property type="entry name" value="Sialidase_sf"/>
</dbReference>
<dbReference type="InterPro" id="IPR015943">
    <property type="entry name" value="WD40/YVTN_repeat-like_dom_sf"/>
</dbReference>
<dbReference type="SUPFAM" id="SSF50939">
    <property type="entry name" value="Sialidases"/>
    <property type="match status" value="1"/>
</dbReference>
<dbReference type="Gene3D" id="2.130.10.10">
    <property type="entry name" value="YVTN repeat-like/Quinoprotein amine dehydrogenase"/>
    <property type="match status" value="4"/>
</dbReference>
<evidence type="ECO:0000256" key="6">
    <source>
        <dbReference type="ARBA" id="ARBA00023326"/>
    </source>
</evidence>
<feature type="signal peptide" evidence="8">
    <location>
        <begin position="1"/>
        <end position="25"/>
    </location>
</feature>
<protein>
    <submittedName>
        <fullName evidence="10">WD40/YVTN/BNR-like repeat-containing protein</fullName>
    </submittedName>
</protein>
<evidence type="ECO:0000313" key="11">
    <source>
        <dbReference type="Proteomes" id="UP001597012"/>
    </source>
</evidence>